<protein>
    <submittedName>
        <fullName evidence="2">Uncharacterized protein</fullName>
    </submittedName>
</protein>
<reference evidence="2" key="1">
    <citation type="submission" date="2024-07" db="EMBL/GenBank/DDBJ databases">
        <authorList>
            <person name="Wang K."/>
            <person name="Liang S."/>
            <person name="Wang S."/>
        </authorList>
    </citation>
    <scope>NUCLEOTIDE SEQUENCE</scope>
    <source>
        <strain evidence="2">KW1</strain>
    </source>
</reference>
<name>A0AB39J5U2_9BACI</name>
<evidence type="ECO:0000313" key="2">
    <source>
        <dbReference type="EMBL" id="XDL62220.1"/>
    </source>
</evidence>
<dbReference type="RefSeq" id="WP_025207006.1">
    <property type="nucleotide sequence ID" value="NZ_CP162911.1"/>
</dbReference>
<keyword evidence="1" id="KW-0732">Signal</keyword>
<dbReference type="AlphaFoldDB" id="A0AB39J5U2"/>
<dbReference type="EMBL" id="CP162911">
    <property type="protein sequence ID" value="XDL62220.1"/>
    <property type="molecule type" value="Genomic_DNA"/>
</dbReference>
<organism evidence="2">
    <name type="scientific">Bacillus aerius</name>
    <dbReference type="NCBI Taxonomy" id="293388"/>
    <lineage>
        <taxon>Bacteria</taxon>
        <taxon>Bacillati</taxon>
        <taxon>Bacillota</taxon>
        <taxon>Bacilli</taxon>
        <taxon>Bacillales</taxon>
        <taxon>Bacillaceae</taxon>
        <taxon>Bacillus</taxon>
    </lineage>
</organism>
<evidence type="ECO:0000256" key="1">
    <source>
        <dbReference type="SAM" id="SignalP"/>
    </source>
</evidence>
<dbReference type="GeneID" id="66362489"/>
<feature type="chain" id="PRO_5044350040" evidence="1">
    <location>
        <begin position="28"/>
        <end position="138"/>
    </location>
</feature>
<gene>
    <name evidence="2" type="ORF">AB4922_04560</name>
</gene>
<sequence length="138" mass="15614">MKTIAKSLMLSTTVLLFASPITQTADAASIQTKQVTAESDFQLPSTTDTIKQNIEQSFQKQEKWLQKLEVIAGQEKREQFEQFFNQHVGPDLKNLLEEPALTWKQVEKTIYQSLVKSDVPFLAAKSIAHFATLALKKM</sequence>
<proteinExistence type="predicted"/>
<feature type="signal peptide" evidence="1">
    <location>
        <begin position="1"/>
        <end position="27"/>
    </location>
</feature>
<accession>A0AB39J5U2</accession>